<reference evidence="2 3" key="1">
    <citation type="submission" date="2010-01" db="EMBL/GenBank/DDBJ databases">
        <title>The complete genome of Thermobispora bispora DSM 43833.</title>
        <authorList>
            <consortium name="US DOE Joint Genome Institute (JGI-PGF)"/>
            <person name="Lucas S."/>
            <person name="Copeland A."/>
            <person name="Lapidus A."/>
            <person name="Glavina del Rio T."/>
            <person name="Dalin E."/>
            <person name="Tice H."/>
            <person name="Bruce D."/>
            <person name="Goodwin L."/>
            <person name="Pitluck S."/>
            <person name="Kyrpides N."/>
            <person name="Mavromatis K."/>
            <person name="Ivanova N."/>
            <person name="Mikhailova N."/>
            <person name="Chertkov O."/>
            <person name="Brettin T."/>
            <person name="Detter J.C."/>
            <person name="Han C."/>
            <person name="Larimer F."/>
            <person name="Land M."/>
            <person name="Hauser L."/>
            <person name="Markowitz V."/>
            <person name="Cheng J.-F."/>
            <person name="Hugenholtz P."/>
            <person name="Woyke T."/>
            <person name="Wu D."/>
            <person name="Jando M."/>
            <person name="Schneider S."/>
            <person name="Klenk H.-P."/>
            <person name="Eisen J.A."/>
        </authorList>
    </citation>
    <scope>NUCLEOTIDE SEQUENCE [LARGE SCALE GENOMIC DNA]</scope>
    <source>
        <strain evidence="3">ATCC 19993 / DSM 43833 / CBS 139.67 / JCM 10125 / KCTC 9307 / NBRC 14880 / R51</strain>
    </source>
</reference>
<protein>
    <submittedName>
        <fullName evidence="2">Uncharacterized protein</fullName>
    </submittedName>
</protein>
<dbReference type="InterPro" id="IPR011322">
    <property type="entry name" value="N-reg_PII-like_a/b"/>
</dbReference>
<keyword evidence="3" id="KW-1185">Reference proteome</keyword>
<comment type="similarity">
    <text evidence="1">Belongs to the UPF0166 family.</text>
</comment>
<dbReference type="Gene3D" id="3.30.70.120">
    <property type="match status" value="1"/>
</dbReference>
<dbReference type="HOGENOM" id="CLU_146749_0_1_11"/>
<accession>D6Y470</accession>
<dbReference type="STRING" id="469371.Tbis_0396"/>
<proteinExistence type="inferred from homology"/>
<dbReference type="InterPro" id="IPR015867">
    <property type="entry name" value="N-reg_PII/ATP_PRibTrfase_C"/>
</dbReference>
<dbReference type="RefSeq" id="WP_013130657.1">
    <property type="nucleotide sequence ID" value="NC_014165.1"/>
</dbReference>
<evidence type="ECO:0000313" key="3">
    <source>
        <dbReference type="Proteomes" id="UP000006640"/>
    </source>
</evidence>
<dbReference type="PANTHER" id="PTHR35983:SF1">
    <property type="entry name" value="UPF0166 PROTEIN TM_0021"/>
    <property type="match status" value="1"/>
</dbReference>
<dbReference type="PANTHER" id="PTHR35983">
    <property type="entry name" value="UPF0166 PROTEIN TM_0021"/>
    <property type="match status" value="1"/>
</dbReference>
<gene>
    <name evidence="2" type="ordered locus">Tbis_0396</name>
</gene>
<dbReference type="Pfam" id="PF02641">
    <property type="entry name" value="DUF190"/>
    <property type="match status" value="1"/>
</dbReference>
<dbReference type="OrthoDB" id="9795599at2"/>
<dbReference type="Proteomes" id="UP000006640">
    <property type="component" value="Chromosome"/>
</dbReference>
<sequence>MRQQARRLMIFINENDQYHHRPLYAEIVDRAHRMGLAGATVLRGIEGYGHSSQIHTSRLLSLSEAQPVTIIIVDDAERIEAFRLVLDELITEGLVVCDPVEVRRYPAAGQAEERA</sequence>
<dbReference type="SUPFAM" id="SSF54913">
    <property type="entry name" value="GlnB-like"/>
    <property type="match status" value="1"/>
</dbReference>
<dbReference type="eggNOG" id="COG1993">
    <property type="taxonomic scope" value="Bacteria"/>
</dbReference>
<dbReference type="EMBL" id="CP001874">
    <property type="protein sequence ID" value="ADG87124.1"/>
    <property type="molecule type" value="Genomic_DNA"/>
</dbReference>
<dbReference type="InterPro" id="IPR003793">
    <property type="entry name" value="UPF0166"/>
</dbReference>
<name>D6Y470_THEBD</name>
<organism evidence="2 3">
    <name type="scientific">Thermobispora bispora (strain ATCC 19993 / DSM 43833 / CBS 139.67 / JCM 10125 / KCTC 9307 / NBRC 14880 / R51)</name>
    <dbReference type="NCBI Taxonomy" id="469371"/>
    <lineage>
        <taxon>Bacteria</taxon>
        <taxon>Bacillati</taxon>
        <taxon>Actinomycetota</taxon>
        <taxon>Actinomycetes</taxon>
        <taxon>Streptosporangiales</taxon>
        <taxon>Streptosporangiaceae</taxon>
        <taxon>Thermobispora</taxon>
    </lineage>
</organism>
<evidence type="ECO:0000256" key="1">
    <source>
        <dbReference type="ARBA" id="ARBA00010554"/>
    </source>
</evidence>
<dbReference type="AlphaFoldDB" id="D6Y470"/>
<evidence type="ECO:0000313" key="2">
    <source>
        <dbReference type="EMBL" id="ADG87124.1"/>
    </source>
</evidence>
<dbReference type="KEGG" id="tbi:Tbis_0396"/>